<name>Q9N2S4_CAEEL</name>
<dbReference type="FunCoup" id="Q9N2S4">
    <property type="interactions" value="15"/>
</dbReference>
<reference evidence="1 2" key="1">
    <citation type="journal article" date="1998" name="Science">
        <title>Genome sequence of the nematode C. elegans: a platform for investigating biology.</title>
        <authorList>
            <consortium name="The C. elegans sequencing consortium"/>
            <person name="Sulson J.E."/>
            <person name="Waterston R."/>
        </authorList>
    </citation>
    <scope>NUCLEOTIDE SEQUENCE [LARGE SCALE GENOMIC DNA]</scope>
    <source>
        <strain evidence="1 2">Bristol N2</strain>
    </source>
</reference>
<evidence type="ECO:0000313" key="1">
    <source>
        <dbReference type="EMBL" id="CCD68697.2"/>
    </source>
</evidence>
<dbReference type="EMBL" id="BX284604">
    <property type="protein sequence ID" value="CCD68697.2"/>
    <property type="molecule type" value="Genomic_DNA"/>
</dbReference>
<gene>
    <name evidence="1" type="ORF">CELE_Y9C9A.13</name>
    <name evidence="1 3" type="ORF">Y9C9A.13</name>
</gene>
<dbReference type="Proteomes" id="UP000001940">
    <property type="component" value="Chromosome IV"/>
</dbReference>
<dbReference type="Gene3D" id="3.80.10.10">
    <property type="entry name" value="Ribonuclease Inhibitor"/>
    <property type="match status" value="1"/>
</dbReference>
<dbReference type="AGR" id="WB:WBGene00021180"/>
<proteinExistence type="predicted"/>
<dbReference type="WormBase" id="Y9C9A.13">
    <property type="protein sequence ID" value="CE52962"/>
    <property type="gene ID" value="WBGene00021180"/>
</dbReference>
<dbReference type="OrthoDB" id="5838776at2759"/>
<dbReference type="SUPFAM" id="SSF52047">
    <property type="entry name" value="RNI-like"/>
    <property type="match status" value="1"/>
</dbReference>
<dbReference type="UCSC" id="Y9C9A.13">
    <property type="organism name" value="c. elegans"/>
</dbReference>
<evidence type="ECO:0000313" key="2">
    <source>
        <dbReference type="Proteomes" id="UP000001940"/>
    </source>
</evidence>
<sequence length="635" mass="73151">MDVPSLEDIAFPIVLENFQNGTYNDFETHLDLQSSNIIFASLLSKRSSEVVKFFPKISKNFFLTKVNLKNVRLTHPMIKLLSEHTLESLALGDQAIRKDYKNDIAQVDEILQIILNKKSANNLRQLDISGSRRFLNGAIKKIGKLLPSLQSLIVCDRLFSGSDFQKLCSSFKNLKSLDISDTGVSSLYGISQLTNLETLAMRNLNICEFGHIFRLSKLEALDLSFTKFDRIPVIMRQYSESRGFIPNLKFLDCSGTDVTFSILDELLQKHEKLKKIVVAETLLENDEVDGVEIMNFATFDSNKKTLNYMTSKKNLDSVIFLLRNFETLFYKIQEISKIESSFSLVKEILKSIEVFSNDSIICSIGLKCIGNILRSSKVTRNEQIYVVRHLLKILNRYLKIFPIHEFIIFKIWEILSLPELIRISHLNTEALCKQIQRYSDHESSQIPFRAFMQILEFHDLENINFMKPLLDLLDFYKINILRNLATIKSVANIEVFHEKENIDFLRKLLIGNINFRVRNGKYIFAELAYNASTILFSITSNCSPHSYAHVESEKIRSELSEIISIIGIHQITANVDAVLSNNFLEKLIILTKSDESILFALLTLQIMLHQKKENEKNVLTKLCFYQKLRQNVQIL</sequence>
<dbReference type="PaxDb" id="6239-Y9C9A.13"/>
<organism evidence="1 2">
    <name type="scientific">Caenorhabditis elegans</name>
    <dbReference type="NCBI Taxonomy" id="6239"/>
    <lineage>
        <taxon>Eukaryota</taxon>
        <taxon>Metazoa</taxon>
        <taxon>Ecdysozoa</taxon>
        <taxon>Nematoda</taxon>
        <taxon>Chromadorea</taxon>
        <taxon>Rhabditida</taxon>
        <taxon>Rhabditina</taxon>
        <taxon>Rhabditomorpha</taxon>
        <taxon>Rhabditoidea</taxon>
        <taxon>Rhabditidae</taxon>
        <taxon>Peloderinae</taxon>
        <taxon>Caenorhabditis</taxon>
    </lineage>
</organism>
<dbReference type="SMR" id="Q9N2S4"/>
<dbReference type="PANTHER" id="PTHR12904:SF28">
    <property type="entry name" value="ATP SYNTHASE SUBUNIT ALPHA-RELATED"/>
    <property type="match status" value="1"/>
</dbReference>
<dbReference type="InParanoid" id="Q9N2S4"/>
<evidence type="ECO:0000313" key="3">
    <source>
        <dbReference type="WormBase" id="Y9C9A.13"/>
    </source>
</evidence>
<dbReference type="eggNOG" id="KOG3665">
    <property type="taxonomic scope" value="Eukaryota"/>
</dbReference>
<protein>
    <submittedName>
        <fullName evidence="1">Uncharacterized protein</fullName>
    </submittedName>
</protein>
<dbReference type="STRING" id="6239.Y9C9A.13.1"/>
<dbReference type="PANTHER" id="PTHR12904">
    <property type="match status" value="1"/>
</dbReference>
<keyword evidence="2" id="KW-1185">Reference proteome</keyword>
<dbReference type="InterPro" id="IPR032675">
    <property type="entry name" value="LRR_dom_sf"/>
</dbReference>
<accession>Q9N2S4</accession>
<dbReference type="Bgee" id="WBGene00021180">
    <property type="expression patterns" value="Expressed in embryo and 1 other cell type or tissue"/>
</dbReference>
<dbReference type="AlphaFoldDB" id="Q9N2S4"/>
<dbReference type="InterPro" id="IPR051341">
    <property type="entry name" value="Zyg-11_UBL_adapter"/>
</dbReference>
<dbReference type="GO" id="GO:0031462">
    <property type="term" value="C:Cul2-RING ubiquitin ligase complex"/>
    <property type="evidence" value="ECO:0000318"/>
    <property type="project" value="GO_Central"/>
</dbReference>
<dbReference type="HOGENOM" id="CLU_022099_0_0_1"/>
<dbReference type="PhylomeDB" id="Q9N2S4"/>